<dbReference type="GeneID" id="85311034"/>
<dbReference type="RefSeq" id="XP_060283564.1">
    <property type="nucleotide sequence ID" value="XM_060427847.1"/>
</dbReference>
<proteinExistence type="predicted"/>
<gene>
    <name evidence="2" type="ORF">QBC33DRAFT_538059</name>
</gene>
<feature type="chain" id="PRO_5042616283" description="Secreted protein" evidence="1">
    <location>
        <begin position="21"/>
        <end position="88"/>
    </location>
</feature>
<dbReference type="EMBL" id="MU839008">
    <property type="protein sequence ID" value="KAK1767351.1"/>
    <property type="molecule type" value="Genomic_DNA"/>
</dbReference>
<evidence type="ECO:0008006" key="4">
    <source>
        <dbReference type="Google" id="ProtNLM"/>
    </source>
</evidence>
<comment type="caution">
    <text evidence="2">The sequence shown here is derived from an EMBL/GenBank/DDBJ whole genome shotgun (WGS) entry which is preliminary data.</text>
</comment>
<organism evidence="2 3">
    <name type="scientific">Phialemonium atrogriseum</name>
    <dbReference type="NCBI Taxonomy" id="1093897"/>
    <lineage>
        <taxon>Eukaryota</taxon>
        <taxon>Fungi</taxon>
        <taxon>Dikarya</taxon>
        <taxon>Ascomycota</taxon>
        <taxon>Pezizomycotina</taxon>
        <taxon>Sordariomycetes</taxon>
        <taxon>Sordariomycetidae</taxon>
        <taxon>Cephalothecales</taxon>
        <taxon>Cephalothecaceae</taxon>
        <taxon>Phialemonium</taxon>
    </lineage>
</organism>
<evidence type="ECO:0000256" key="1">
    <source>
        <dbReference type="SAM" id="SignalP"/>
    </source>
</evidence>
<keyword evidence="1" id="KW-0732">Signal</keyword>
<evidence type="ECO:0000313" key="3">
    <source>
        <dbReference type="Proteomes" id="UP001244011"/>
    </source>
</evidence>
<dbReference type="Proteomes" id="UP001244011">
    <property type="component" value="Unassembled WGS sequence"/>
</dbReference>
<reference evidence="2" key="1">
    <citation type="submission" date="2023-06" db="EMBL/GenBank/DDBJ databases">
        <title>Genome-scale phylogeny and comparative genomics of the fungal order Sordariales.</title>
        <authorList>
            <consortium name="Lawrence Berkeley National Laboratory"/>
            <person name="Hensen N."/>
            <person name="Bonometti L."/>
            <person name="Westerberg I."/>
            <person name="Brannstrom I.O."/>
            <person name="Guillou S."/>
            <person name="Cros-Aarteil S."/>
            <person name="Calhoun S."/>
            <person name="Haridas S."/>
            <person name="Kuo A."/>
            <person name="Mondo S."/>
            <person name="Pangilinan J."/>
            <person name="Riley R."/>
            <person name="Labutti K."/>
            <person name="Andreopoulos B."/>
            <person name="Lipzen A."/>
            <person name="Chen C."/>
            <person name="Yanf M."/>
            <person name="Daum C."/>
            <person name="Ng V."/>
            <person name="Clum A."/>
            <person name="Steindorff A."/>
            <person name="Ohm R."/>
            <person name="Martin F."/>
            <person name="Silar P."/>
            <person name="Natvig D."/>
            <person name="Lalanne C."/>
            <person name="Gautier V."/>
            <person name="Ament-Velasquez S.L."/>
            <person name="Kruys A."/>
            <person name="Hutchinson M.I."/>
            <person name="Powell A.J."/>
            <person name="Barry K."/>
            <person name="Miller A.N."/>
            <person name="Grigoriev I.V."/>
            <person name="Debuchy R."/>
            <person name="Gladieux P."/>
            <person name="Thoren M.H."/>
            <person name="Johannesson H."/>
        </authorList>
    </citation>
    <scope>NUCLEOTIDE SEQUENCE</scope>
    <source>
        <strain evidence="2">8032-3</strain>
    </source>
</reference>
<name>A0AAJ0FG84_9PEZI</name>
<feature type="signal peptide" evidence="1">
    <location>
        <begin position="1"/>
        <end position="20"/>
    </location>
</feature>
<keyword evidence="3" id="KW-1185">Reference proteome</keyword>
<protein>
    <recommendedName>
        <fullName evidence="4">Secreted protein</fullName>
    </recommendedName>
</protein>
<evidence type="ECO:0000313" key="2">
    <source>
        <dbReference type="EMBL" id="KAK1767351.1"/>
    </source>
</evidence>
<dbReference type="AlphaFoldDB" id="A0AAJ0FG84"/>
<sequence>MGLCSAYFFLFPTTPGRLLAICWPTTQSWKGNGSSQSSPAREAPFWGTTTIINIRAMQLDTSKLQPPFAISTACGSPDNSLAAASTAA</sequence>
<accession>A0AAJ0FG84</accession>